<dbReference type="PROSITE" id="PS51462">
    <property type="entry name" value="NUDIX"/>
    <property type="match status" value="1"/>
</dbReference>
<dbReference type="InterPro" id="IPR015797">
    <property type="entry name" value="NUDIX_hydrolase-like_dom_sf"/>
</dbReference>
<dbReference type="InterPro" id="IPR000086">
    <property type="entry name" value="NUDIX_hydrolase_dom"/>
</dbReference>
<dbReference type="EMBL" id="JACCBU010000001">
    <property type="protein sequence ID" value="NYE72040.1"/>
    <property type="molecule type" value="Genomic_DNA"/>
</dbReference>
<dbReference type="Gene3D" id="3.90.79.10">
    <property type="entry name" value="Nucleoside Triphosphate Pyrophosphohydrolase"/>
    <property type="match status" value="1"/>
</dbReference>
<keyword evidence="5" id="KW-1185">Reference proteome</keyword>
<dbReference type="InterPro" id="IPR020476">
    <property type="entry name" value="Nudix_hydrolase"/>
</dbReference>
<evidence type="ECO:0000313" key="5">
    <source>
        <dbReference type="Proteomes" id="UP000569914"/>
    </source>
</evidence>
<sequence>MARVDYDNGEGPAPNALVVASSAVVTDEHGRIVLHRRVDNSLWALPGGAIELGESVRDGTVREVREETGLEVVADYVIAVYSDPAHVMAYDDGEVRQEFSICVKCHAVGGALRVSEESHEVRWFRPAAIGALRIHPRILVRITDYLDGTRAALSP</sequence>
<proteinExistence type="predicted"/>
<protein>
    <submittedName>
        <fullName evidence="4">ADP-ribose pyrophosphatase YjhB (NUDIX family)</fullName>
    </submittedName>
</protein>
<comment type="caution">
    <text evidence="4">The sequence shown here is derived from an EMBL/GenBank/DDBJ whole genome shotgun (WGS) entry which is preliminary data.</text>
</comment>
<evidence type="ECO:0000256" key="1">
    <source>
        <dbReference type="ARBA" id="ARBA00001946"/>
    </source>
</evidence>
<dbReference type="AlphaFoldDB" id="A0A7Y9I8I8"/>
<dbReference type="Proteomes" id="UP000569914">
    <property type="component" value="Unassembled WGS sequence"/>
</dbReference>
<dbReference type="PRINTS" id="PR00502">
    <property type="entry name" value="NUDIXFAMILY"/>
</dbReference>
<accession>A0A7Y9I8I8</accession>
<dbReference type="PANTHER" id="PTHR43046">
    <property type="entry name" value="GDP-MANNOSE MANNOSYL HYDROLASE"/>
    <property type="match status" value="1"/>
</dbReference>
<dbReference type="SUPFAM" id="SSF55811">
    <property type="entry name" value="Nudix"/>
    <property type="match status" value="1"/>
</dbReference>
<evidence type="ECO:0000313" key="4">
    <source>
        <dbReference type="EMBL" id="NYE72040.1"/>
    </source>
</evidence>
<dbReference type="PANTHER" id="PTHR43046:SF16">
    <property type="entry name" value="ADP-RIBOSE PYROPHOSPHATASE YJHB-RELATED"/>
    <property type="match status" value="1"/>
</dbReference>
<dbReference type="GO" id="GO:0016787">
    <property type="term" value="F:hydrolase activity"/>
    <property type="evidence" value="ECO:0007669"/>
    <property type="project" value="UniProtKB-KW"/>
</dbReference>
<dbReference type="RefSeq" id="WP_179752598.1">
    <property type="nucleotide sequence ID" value="NZ_JACCBU010000001.1"/>
</dbReference>
<keyword evidence="2" id="KW-0378">Hydrolase</keyword>
<reference evidence="4 5" key="1">
    <citation type="submission" date="2020-07" db="EMBL/GenBank/DDBJ databases">
        <title>Sequencing the genomes of 1000 actinobacteria strains.</title>
        <authorList>
            <person name="Klenk H.-P."/>
        </authorList>
    </citation>
    <scope>NUCLEOTIDE SEQUENCE [LARGE SCALE GENOMIC DNA]</scope>
    <source>
        <strain evidence="4 5">DSM 22083</strain>
    </source>
</reference>
<evidence type="ECO:0000256" key="2">
    <source>
        <dbReference type="ARBA" id="ARBA00022801"/>
    </source>
</evidence>
<comment type="cofactor">
    <cofactor evidence="1">
        <name>Mg(2+)</name>
        <dbReference type="ChEBI" id="CHEBI:18420"/>
    </cofactor>
</comment>
<evidence type="ECO:0000259" key="3">
    <source>
        <dbReference type="PROSITE" id="PS51462"/>
    </source>
</evidence>
<gene>
    <name evidence="4" type="ORF">BKA15_003369</name>
</gene>
<feature type="domain" description="Nudix hydrolase" evidence="3">
    <location>
        <begin position="16"/>
        <end position="146"/>
    </location>
</feature>
<dbReference type="Pfam" id="PF00293">
    <property type="entry name" value="NUDIX"/>
    <property type="match status" value="1"/>
</dbReference>
<organism evidence="4 5">
    <name type="scientific">Microlunatus parietis</name>
    <dbReference type="NCBI Taxonomy" id="682979"/>
    <lineage>
        <taxon>Bacteria</taxon>
        <taxon>Bacillati</taxon>
        <taxon>Actinomycetota</taxon>
        <taxon>Actinomycetes</taxon>
        <taxon>Propionibacteriales</taxon>
        <taxon>Propionibacteriaceae</taxon>
        <taxon>Microlunatus</taxon>
    </lineage>
</organism>
<name>A0A7Y9I8I8_9ACTN</name>